<gene>
    <name evidence="3" type="ORF">PMAYCL1PPCAC_13343</name>
</gene>
<organism evidence="3 4">
    <name type="scientific">Pristionchus mayeri</name>
    <dbReference type="NCBI Taxonomy" id="1317129"/>
    <lineage>
        <taxon>Eukaryota</taxon>
        <taxon>Metazoa</taxon>
        <taxon>Ecdysozoa</taxon>
        <taxon>Nematoda</taxon>
        <taxon>Chromadorea</taxon>
        <taxon>Rhabditida</taxon>
        <taxon>Rhabditina</taxon>
        <taxon>Diplogasteromorpha</taxon>
        <taxon>Diplogasteroidea</taxon>
        <taxon>Neodiplogasteridae</taxon>
        <taxon>Pristionchus</taxon>
    </lineage>
</organism>
<accession>A0AAN4ZKY7</accession>
<proteinExistence type="inferred from homology"/>
<dbReference type="InterPro" id="IPR037047">
    <property type="entry name" value="PITH_dom_sf"/>
</dbReference>
<dbReference type="Pfam" id="PF06201">
    <property type="entry name" value="PITH"/>
    <property type="match status" value="1"/>
</dbReference>
<keyword evidence="4" id="KW-1185">Reference proteome</keyword>
<dbReference type="InterPro" id="IPR010400">
    <property type="entry name" value="PITH_dom"/>
</dbReference>
<evidence type="ECO:0000313" key="4">
    <source>
        <dbReference type="Proteomes" id="UP001328107"/>
    </source>
</evidence>
<dbReference type="InterPro" id="IPR045099">
    <property type="entry name" value="PITH1-like"/>
</dbReference>
<dbReference type="Proteomes" id="UP001328107">
    <property type="component" value="Unassembled WGS sequence"/>
</dbReference>
<comment type="similarity">
    <text evidence="1">Belongs to the PITHD1 family.</text>
</comment>
<dbReference type="SUPFAM" id="SSF49785">
    <property type="entry name" value="Galactose-binding domain-like"/>
    <property type="match status" value="1"/>
</dbReference>
<dbReference type="AlphaFoldDB" id="A0AAN4ZKY7"/>
<reference evidence="4" key="1">
    <citation type="submission" date="2022-10" db="EMBL/GenBank/DDBJ databases">
        <title>Genome assembly of Pristionchus species.</title>
        <authorList>
            <person name="Yoshida K."/>
            <person name="Sommer R.J."/>
        </authorList>
    </citation>
    <scope>NUCLEOTIDE SEQUENCE [LARGE SCALE GENOMIC DNA]</scope>
    <source>
        <strain evidence="4">RS5460</strain>
    </source>
</reference>
<feature type="non-terminal residue" evidence="3">
    <location>
        <position position="1"/>
    </location>
</feature>
<feature type="domain" description="PITH" evidence="2">
    <location>
        <begin position="23"/>
        <end position="196"/>
    </location>
</feature>
<evidence type="ECO:0000256" key="1">
    <source>
        <dbReference type="ARBA" id="ARBA00025788"/>
    </source>
</evidence>
<evidence type="ECO:0000313" key="3">
    <source>
        <dbReference type="EMBL" id="GMR43148.1"/>
    </source>
</evidence>
<dbReference type="PANTHER" id="PTHR12175:SF1">
    <property type="entry name" value="PITH DOMAIN-CONTAINING PROTEIN 1"/>
    <property type="match status" value="1"/>
</dbReference>
<name>A0AAN4ZKY7_9BILA</name>
<evidence type="ECO:0000259" key="2">
    <source>
        <dbReference type="PROSITE" id="PS51532"/>
    </source>
</evidence>
<dbReference type="PANTHER" id="PTHR12175">
    <property type="entry name" value="AD039 HT014 THIOREDOXIN FAMILY TRP26"/>
    <property type="match status" value="1"/>
</dbReference>
<comment type="caution">
    <text evidence="3">The sequence shown here is derived from an EMBL/GenBank/DDBJ whole genome shotgun (WGS) entry which is preliminary data.</text>
</comment>
<dbReference type="EMBL" id="BTRK01000003">
    <property type="protein sequence ID" value="GMR43148.1"/>
    <property type="molecule type" value="Genomic_DNA"/>
</dbReference>
<dbReference type="PROSITE" id="PS51532">
    <property type="entry name" value="PITH"/>
    <property type="match status" value="1"/>
</dbReference>
<sequence>RMCDHGHGGDGGGCAHSAQELPPAAVIEGIRYDMGRAVDIDKVTILNETQANSGPLILKEWDDRMDRTGFLESDCDEELLINLPFKGNVRISGLCLIGEEGEQCPARIRLFKDRDGMSFDDAAGLQPEQEIDLKADPTGSIDYPLKASKFNSLSHLTIHIDRNFGGETTKMYFLGLRGEYLEDFRQKVVIATYEARAIPKDHKGAIPDGKTSDIY</sequence>
<dbReference type="InterPro" id="IPR008979">
    <property type="entry name" value="Galactose-bd-like_sf"/>
</dbReference>
<dbReference type="Gene3D" id="2.60.120.470">
    <property type="entry name" value="PITH domain"/>
    <property type="match status" value="1"/>
</dbReference>
<protein>
    <recommendedName>
        <fullName evidence="2">PITH domain-containing protein</fullName>
    </recommendedName>
</protein>
<dbReference type="GO" id="GO:0005634">
    <property type="term" value="C:nucleus"/>
    <property type="evidence" value="ECO:0007669"/>
    <property type="project" value="TreeGrafter"/>
</dbReference>
<dbReference type="GO" id="GO:0005737">
    <property type="term" value="C:cytoplasm"/>
    <property type="evidence" value="ECO:0007669"/>
    <property type="project" value="UniProtKB-ARBA"/>
</dbReference>